<dbReference type="AlphaFoldDB" id="A0AAN1KRD2"/>
<geneLocation type="plasmid" evidence="1 3">
    <name>unnamed</name>
</geneLocation>
<evidence type="ECO:0000313" key="3">
    <source>
        <dbReference type="Proteomes" id="UP000197092"/>
    </source>
</evidence>
<proteinExistence type="predicted"/>
<dbReference type="RefSeq" id="WP_088879087.1">
    <property type="nucleotide sequence ID" value="NZ_CP018310.1"/>
</dbReference>
<dbReference type="Proteomes" id="UP000197092">
    <property type="component" value="Plasmid unnamed"/>
</dbReference>
<reference evidence="3" key="1">
    <citation type="submission" date="2016-12" db="EMBL/GenBank/DDBJ databases">
        <title>Comparative genomic analysis reveals the diversity, evolution, and environmental adaptation strategies of the genus Vibrio.</title>
        <authorList>
            <person name="Lin H."/>
            <person name="Wang X."/>
            <person name="Zhang X.-H."/>
        </authorList>
    </citation>
    <scope>NUCLEOTIDE SEQUENCE [LARGE SCALE GENOMIC DNA]</scope>
    <source>
        <strain evidence="3">QT6D1</strain>
        <plasmid evidence="3">unnamed</plasmid>
    </source>
</reference>
<protein>
    <submittedName>
        <fullName evidence="1">Uncharacterized protein</fullName>
    </submittedName>
</protein>
<name>A0AAN1KRD2_9VIBR</name>
<gene>
    <name evidence="1" type="ORF">BSZ05_26405</name>
    <name evidence="2" type="ORF">BSZ05_26670</name>
</gene>
<dbReference type="KEGG" id="vsh:BSZ05_26405"/>
<organism evidence="1 3">
    <name type="scientific">Vibrio mediterranei</name>
    <dbReference type="NCBI Taxonomy" id="689"/>
    <lineage>
        <taxon>Bacteria</taxon>
        <taxon>Pseudomonadati</taxon>
        <taxon>Pseudomonadota</taxon>
        <taxon>Gammaproteobacteria</taxon>
        <taxon>Vibrionales</taxon>
        <taxon>Vibrionaceae</taxon>
        <taxon>Vibrio</taxon>
    </lineage>
</organism>
<evidence type="ECO:0000313" key="1">
    <source>
        <dbReference type="EMBL" id="ASI93389.1"/>
    </source>
</evidence>
<dbReference type="EMBL" id="CP018310">
    <property type="protein sequence ID" value="ASI93389.1"/>
    <property type="molecule type" value="Genomic_DNA"/>
</dbReference>
<evidence type="ECO:0000313" key="2">
    <source>
        <dbReference type="EMBL" id="ASI93436.1"/>
    </source>
</evidence>
<keyword evidence="1" id="KW-0614">Plasmid</keyword>
<reference evidence="1" key="2">
    <citation type="journal article" date="2018" name="BMC Genomics">
        <title>Comparative genomic analysis reveals the evolution and environmental adaptation strategies of vibrios.</title>
        <authorList>
            <person name="Lin H."/>
            <person name="Yu M."/>
            <person name="Wang X."/>
            <person name="Zhang X.H."/>
        </authorList>
    </citation>
    <scope>NUCLEOTIDE SEQUENCE</scope>
    <source>
        <strain evidence="1">QT6D1</strain>
    </source>
</reference>
<sequence length="78" mass="9148">MTQPPKPLQVLYSLEALEHYLTESSMVDKHLFCFFQKEALQHHHLVTLKDREIKSVSFENAHTIYPCHPFTQLGHTDD</sequence>
<accession>A0AAN1KRD2</accession>
<dbReference type="EMBL" id="CP018310">
    <property type="protein sequence ID" value="ASI93436.1"/>
    <property type="molecule type" value="Genomic_DNA"/>
</dbReference>
<dbReference type="KEGG" id="vsh:BSZ05_26670"/>